<proteinExistence type="predicted"/>
<dbReference type="Proteomes" id="UP001221142">
    <property type="component" value="Unassembled WGS sequence"/>
</dbReference>
<keyword evidence="2" id="KW-0812">Transmembrane</keyword>
<feature type="region of interest" description="Disordered" evidence="1">
    <location>
        <begin position="202"/>
        <end position="225"/>
    </location>
</feature>
<dbReference type="EMBL" id="JARKIF010000002">
    <property type="protein sequence ID" value="KAJ7647004.1"/>
    <property type="molecule type" value="Genomic_DNA"/>
</dbReference>
<feature type="region of interest" description="Disordered" evidence="1">
    <location>
        <begin position="42"/>
        <end position="91"/>
    </location>
</feature>
<evidence type="ECO:0000256" key="2">
    <source>
        <dbReference type="SAM" id="Phobius"/>
    </source>
</evidence>
<reference evidence="3" key="1">
    <citation type="submission" date="2023-03" db="EMBL/GenBank/DDBJ databases">
        <title>Massive genome expansion in bonnet fungi (Mycena s.s.) driven by repeated elements and novel gene families across ecological guilds.</title>
        <authorList>
            <consortium name="Lawrence Berkeley National Laboratory"/>
            <person name="Harder C.B."/>
            <person name="Miyauchi S."/>
            <person name="Viragh M."/>
            <person name="Kuo A."/>
            <person name="Thoen E."/>
            <person name="Andreopoulos B."/>
            <person name="Lu D."/>
            <person name="Skrede I."/>
            <person name="Drula E."/>
            <person name="Henrissat B."/>
            <person name="Morin E."/>
            <person name="Kohler A."/>
            <person name="Barry K."/>
            <person name="LaButti K."/>
            <person name="Morin E."/>
            <person name="Salamov A."/>
            <person name="Lipzen A."/>
            <person name="Mereny Z."/>
            <person name="Hegedus B."/>
            <person name="Baldrian P."/>
            <person name="Stursova M."/>
            <person name="Weitz H."/>
            <person name="Taylor A."/>
            <person name="Grigoriev I.V."/>
            <person name="Nagy L.G."/>
            <person name="Martin F."/>
            <person name="Kauserud H."/>
        </authorList>
    </citation>
    <scope>NUCLEOTIDE SEQUENCE</scope>
    <source>
        <strain evidence="3">9284</strain>
    </source>
</reference>
<dbReference type="AlphaFoldDB" id="A0AAD7CEJ6"/>
<gene>
    <name evidence="3" type="ORF">FB45DRAFT_1019281</name>
</gene>
<protein>
    <submittedName>
        <fullName evidence="3">Uncharacterized protein</fullName>
    </submittedName>
</protein>
<name>A0AAD7CEJ6_9AGAR</name>
<evidence type="ECO:0000313" key="4">
    <source>
        <dbReference type="Proteomes" id="UP001221142"/>
    </source>
</evidence>
<feature type="compositionally biased region" description="Low complexity" evidence="1">
    <location>
        <begin position="129"/>
        <end position="148"/>
    </location>
</feature>
<keyword evidence="2" id="KW-1133">Transmembrane helix</keyword>
<sequence length="338" mass="35708">MSTSTESVSSAARASPPSRRPRPRSPASMYIAYETIAAKPPKPLLKLYHKLPKGKGKAADPPPEPKPRTPLGLRLSLRRKQPASDTTSSQYSVLSAVDQAQGHSVNKARHLLGTVLPSPLNPHTRADDSSGTSDLSSSWRTSTFSSGYGRRGGGPSTSDFSLAATSFEEKERLADDLYLRHDQGDDGAAIVLEPIEFAPSSRLGRHPSASSLGATSFGGGEGLAEDQENHHNALRLDSPIEFARPPSSGGYHVSLSRGGIKMMASALATTGYYSSSRPPDDARDPATRLDISAGAGVGAESPQVVVPSGRSRILVISTLVIFTLVISTLFKPLTTGKI</sequence>
<feature type="region of interest" description="Disordered" evidence="1">
    <location>
        <begin position="114"/>
        <end position="160"/>
    </location>
</feature>
<feature type="transmembrane region" description="Helical" evidence="2">
    <location>
        <begin position="313"/>
        <end position="330"/>
    </location>
</feature>
<organism evidence="3 4">
    <name type="scientific">Roridomyces roridus</name>
    <dbReference type="NCBI Taxonomy" id="1738132"/>
    <lineage>
        <taxon>Eukaryota</taxon>
        <taxon>Fungi</taxon>
        <taxon>Dikarya</taxon>
        <taxon>Basidiomycota</taxon>
        <taxon>Agaricomycotina</taxon>
        <taxon>Agaricomycetes</taxon>
        <taxon>Agaricomycetidae</taxon>
        <taxon>Agaricales</taxon>
        <taxon>Marasmiineae</taxon>
        <taxon>Mycenaceae</taxon>
        <taxon>Roridomyces</taxon>
    </lineage>
</organism>
<accession>A0AAD7CEJ6</accession>
<keyword evidence="2" id="KW-0472">Membrane</keyword>
<keyword evidence="4" id="KW-1185">Reference proteome</keyword>
<evidence type="ECO:0000313" key="3">
    <source>
        <dbReference type="EMBL" id="KAJ7647004.1"/>
    </source>
</evidence>
<feature type="region of interest" description="Disordered" evidence="1">
    <location>
        <begin position="1"/>
        <end position="27"/>
    </location>
</feature>
<evidence type="ECO:0000256" key="1">
    <source>
        <dbReference type="SAM" id="MobiDB-lite"/>
    </source>
</evidence>
<feature type="compositionally biased region" description="Basic residues" evidence="1">
    <location>
        <begin position="47"/>
        <end position="56"/>
    </location>
</feature>
<comment type="caution">
    <text evidence="3">The sequence shown here is derived from an EMBL/GenBank/DDBJ whole genome shotgun (WGS) entry which is preliminary data.</text>
</comment>